<dbReference type="HOGENOM" id="CLU_008635_6_2_5"/>
<dbReference type="PANTHER" id="PTHR32507:SF8">
    <property type="entry name" value="CNH1P"/>
    <property type="match status" value="1"/>
</dbReference>
<dbReference type="OrthoDB" id="9810860at2"/>
<dbReference type="EMBL" id="AP014648">
    <property type="protein sequence ID" value="BAQ17939.1"/>
    <property type="molecule type" value="Genomic_DNA"/>
</dbReference>
<keyword evidence="5 8" id="KW-1133">Transmembrane helix</keyword>
<dbReference type="GO" id="GO:1902600">
    <property type="term" value="P:proton transmembrane transport"/>
    <property type="evidence" value="ECO:0007669"/>
    <property type="project" value="InterPro"/>
</dbReference>
<feature type="domain" description="Cation/H+ exchanger transmembrane" evidence="9">
    <location>
        <begin position="12"/>
        <end position="390"/>
    </location>
</feature>
<keyword evidence="11" id="KW-1185">Reference proteome</keyword>
<evidence type="ECO:0000256" key="4">
    <source>
        <dbReference type="ARBA" id="ARBA00022692"/>
    </source>
</evidence>
<feature type="transmembrane region" description="Helical" evidence="8">
    <location>
        <begin position="183"/>
        <end position="211"/>
    </location>
</feature>
<feature type="transmembrane region" description="Helical" evidence="8">
    <location>
        <begin position="92"/>
        <end position="114"/>
    </location>
</feature>
<keyword evidence="7 8" id="KW-0472">Membrane</keyword>
<feature type="transmembrane region" description="Helical" evidence="8">
    <location>
        <begin position="160"/>
        <end position="177"/>
    </location>
</feature>
<dbReference type="STRING" id="1384459.GL4_2505"/>
<feature type="transmembrane region" description="Helical" evidence="8">
    <location>
        <begin position="223"/>
        <end position="240"/>
    </location>
</feature>
<dbReference type="AlphaFoldDB" id="A0A0A8K7H4"/>
<keyword evidence="6" id="KW-0406">Ion transport</keyword>
<dbReference type="KEGG" id="mcg:GL4_2505"/>
<proteinExistence type="predicted"/>
<feature type="transmembrane region" description="Helical" evidence="8">
    <location>
        <begin position="57"/>
        <end position="80"/>
    </location>
</feature>
<organism evidence="10 11">
    <name type="scientific">Methyloceanibacter caenitepidi</name>
    <dbReference type="NCBI Taxonomy" id="1384459"/>
    <lineage>
        <taxon>Bacteria</taxon>
        <taxon>Pseudomonadati</taxon>
        <taxon>Pseudomonadota</taxon>
        <taxon>Alphaproteobacteria</taxon>
        <taxon>Hyphomicrobiales</taxon>
        <taxon>Hyphomicrobiaceae</taxon>
        <taxon>Methyloceanibacter</taxon>
    </lineage>
</organism>
<feature type="transmembrane region" description="Helical" evidence="8">
    <location>
        <begin position="6"/>
        <end position="25"/>
    </location>
</feature>
<evidence type="ECO:0000313" key="11">
    <source>
        <dbReference type="Proteomes" id="UP000031643"/>
    </source>
</evidence>
<feature type="transmembrane region" description="Helical" evidence="8">
    <location>
        <begin position="367"/>
        <end position="387"/>
    </location>
</feature>
<keyword evidence="3" id="KW-0050">Antiport</keyword>
<dbReference type="Proteomes" id="UP000031643">
    <property type="component" value="Chromosome"/>
</dbReference>
<evidence type="ECO:0000313" key="10">
    <source>
        <dbReference type="EMBL" id="BAQ17939.1"/>
    </source>
</evidence>
<dbReference type="RefSeq" id="WP_045367935.1">
    <property type="nucleotide sequence ID" value="NZ_AP014648.1"/>
</dbReference>
<protein>
    <recommendedName>
        <fullName evidence="9">Cation/H+ exchanger transmembrane domain-containing protein</fullName>
    </recommendedName>
</protein>
<dbReference type="Pfam" id="PF00999">
    <property type="entry name" value="Na_H_Exchanger"/>
    <property type="match status" value="1"/>
</dbReference>
<keyword evidence="2" id="KW-0813">Transport</keyword>
<feature type="transmembrane region" description="Helical" evidence="8">
    <location>
        <begin position="300"/>
        <end position="324"/>
    </location>
</feature>
<evidence type="ECO:0000256" key="7">
    <source>
        <dbReference type="ARBA" id="ARBA00023136"/>
    </source>
</evidence>
<dbReference type="PANTHER" id="PTHR32507">
    <property type="entry name" value="NA(+)/H(+) ANTIPORTER 1"/>
    <property type="match status" value="1"/>
</dbReference>
<evidence type="ECO:0000256" key="5">
    <source>
        <dbReference type="ARBA" id="ARBA00022989"/>
    </source>
</evidence>
<dbReference type="GO" id="GO:0005886">
    <property type="term" value="C:plasma membrane"/>
    <property type="evidence" value="ECO:0007669"/>
    <property type="project" value="UniProtKB-SubCell"/>
</dbReference>
<evidence type="ECO:0000256" key="2">
    <source>
        <dbReference type="ARBA" id="ARBA00022448"/>
    </source>
</evidence>
<evidence type="ECO:0000256" key="3">
    <source>
        <dbReference type="ARBA" id="ARBA00022449"/>
    </source>
</evidence>
<gene>
    <name evidence="10" type="ORF">GL4_2505</name>
</gene>
<name>A0A0A8K7H4_9HYPH</name>
<evidence type="ECO:0000256" key="8">
    <source>
        <dbReference type="SAM" id="Phobius"/>
    </source>
</evidence>
<feature type="transmembrane region" description="Helical" evidence="8">
    <location>
        <begin position="275"/>
        <end position="294"/>
    </location>
</feature>
<keyword evidence="4 8" id="KW-0812">Transmembrane</keyword>
<feature type="transmembrane region" description="Helical" evidence="8">
    <location>
        <begin position="32"/>
        <end position="51"/>
    </location>
</feature>
<dbReference type="InterPro" id="IPR006153">
    <property type="entry name" value="Cation/H_exchanger_TM"/>
</dbReference>
<sequence length="411" mass="43159">MTTEWGLLAVAALVFAYALCGKRLADSILTGPMLFLFAGWGFHTLGLIELGHGAEGLYVLAEISLIVLLFADAAAIDPRLLWKGASIPARMLILGLPFAILFGFGFAAGLLPAWPLWELALVAAILAPTDAALSQPIITDPRVPERIGRSLSAESGLNDGFALPFILFFGCFAVGGVHDQVQVPWWVFVGEQVGLGALIGGAIGYGGGWLLRIAQDRGLTSDGFGGIAVLALAGLAYLAAQAGHGNGFLAAFAAGLAFGEVLRGRSRFVFEFIETEGQILTVLSFFVIGAVLLPEGLPHATWPMVALVLASLFVLRPAAIWLSLVGAGIGTKEKLFYGWFGPRGLATALFALLVLDAFDLLKMRDEILAIAAIAVLLSCVLHGLTAAPAARLFEKDAADEEGESGDTLTDT</sequence>
<evidence type="ECO:0000256" key="1">
    <source>
        <dbReference type="ARBA" id="ARBA00004651"/>
    </source>
</evidence>
<comment type="subcellular location">
    <subcellularLocation>
        <location evidence="1">Cell membrane</location>
        <topology evidence="1">Multi-pass membrane protein</topology>
    </subcellularLocation>
</comment>
<feature type="transmembrane region" description="Helical" evidence="8">
    <location>
        <begin position="336"/>
        <end position="355"/>
    </location>
</feature>
<evidence type="ECO:0000259" key="9">
    <source>
        <dbReference type="Pfam" id="PF00999"/>
    </source>
</evidence>
<reference evidence="10 11" key="1">
    <citation type="submission" date="2014-09" db="EMBL/GenBank/DDBJ databases">
        <title>Genome sequencing of Methyloceanibacter caenitepidi Gela4.</title>
        <authorList>
            <person name="Takeuchi M."/>
            <person name="Susumu S."/>
            <person name="Kamagata Y."/>
            <person name="Oshima K."/>
            <person name="Hattori M."/>
            <person name="Iwasaki W."/>
        </authorList>
    </citation>
    <scope>NUCLEOTIDE SEQUENCE [LARGE SCALE GENOMIC DNA]</scope>
    <source>
        <strain evidence="10 11">Gela4</strain>
    </source>
</reference>
<accession>A0A0A8K7H4</accession>
<dbReference type="GO" id="GO:0015297">
    <property type="term" value="F:antiporter activity"/>
    <property type="evidence" value="ECO:0007669"/>
    <property type="project" value="UniProtKB-KW"/>
</dbReference>
<evidence type="ECO:0000256" key="6">
    <source>
        <dbReference type="ARBA" id="ARBA00023065"/>
    </source>
</evidence>